<keyword evidence="2 11" id="KW-0436">Ligase</keyword>
<comment type="caution">
    <text evidence="13">The sequence shown here is derived from an EMBL/GenBank/DDBJ whole genome shotgun (WGS) entry which is preliminary data.</text>
</comment>
<evidence type="ECO:0000256" key="10">
    <source>
        <dbReference type="ARBA" id="ARBA00072141"/>
    </source>
</evidence>
<evidence type="ECO:0000256" key="9">
    <source>
        <dbReference type="ARBA" id="ARBA00061239"/>
    </source>
</evidence>
<feature type="binding site" evidence="11">
    <location>
        <position position="424"/>
    </location>
    <ligand>
        <name>Mn(2+)</name>
        <dbReference type="ChEBI" id="CHEBI:29035"/>
        <label>1</label>
    </ligand>
</feature>
<feature type="binding site" evidence="11">
    <location>
        <position position="426"/>
    </location>
    <ligand>
        <name>Mn(2+)</name>
        <dbReference type="ChEBI" id="CHEBI:29035"/>
        <label>2</label>
    </ligand>
</feature>
<evidence type="ECO:0000256" key="1">
    <source>
        <dbReference type="ARBA" id="ARBA00001936"/>
    </source>
</evidence>
<evidence type="ECO:0000256" key="7">
    <source>
        <dbReference type="ARBA" id="ARBA00022917"/>
    </source>
</evidence>
<keyword evidence="8 11" id="KW-0464">Manganese</keyword>
<feature type="binding site" evidence="11">
    <location>
        <position position="305"/>
    </location>
    <ligand>
        <name>ATP</name>
        <dbReference type="ChEBI" id="CHEBI:30616"/>
    </ligand>
</feature>
<comment type="cofactor">
    <cofactor evidence="11">
        <name>Mg(2+)</name>
        <dbReference type="ChEBI" id="CHEBI:18420"/>
    </cofactor>
    <cofactor evidence="11">
        <name>Mn(2+)</name>
        <dbReference type="ChEBI" id="CHEBI:29035"/>
    </cofactor>
    <text evidence="11">Binds 2 magnesium or manganese ions per subunit.</text>
</comment>
<dbReference type="InterPro" id="IPR004666">
    <property type="entry name" value="Rp_bS6_RimK/Lys_biosynth_LsyX"/>
</dbReference>
<protein>
    <recommendedName>
        <fullName evidence="10 11">Probable alpha-L-glutamate ligase</fullName>
        <ecNumber evidence="11">6.3.2.-</ecNumber>
    </recommendedName>
</protein>
<dbReference type="GO" id="GO:0006412">
    <property type="term" value="P:translation"/>
    <property type="evidence" value="ECO:0007669"/>
    <property type="project" value="UniProtKB-KW"/>
</dbReference>
<dbReference type="GO" id="GO:0005737">
    <property type="term" value="C:cytoplasm"/>
    <property type="evidence" value="ECO:0007669"/>
    <property type="project" value="TreeGrafter"/>
</dbReference>
<dbReference type="Pfam" id="PF18030">
    <property type="entry name" value="Rimk_N"/>
    <property type="match status" value="1"/>
</dbReference>
<evidence type="ECO:0000256" key="3">
    <source>
        <dbReference type="ARBA" id="ARBA00022723"/>
    </source>
</evidence>
<name>A0A4R3JHZ9_9PROT</name>
<dbReference type="Gene3D" id="2.40.70.10">
    <property type="entry name" value="Acid Proteases"/>
    <property type="match status" value="1"/>
</dbReference>
<dbReference type="Proteomes" id="UP000295304">
    <property type="component" value="Unassembled WGS sequence"/>
</dbReference>
<evidence type="ECO:0000256" key="2">
    <source>
        <dbReference type="ARBA" id="ARBA00022598"/>
    </source>
</evidence>
<evidence type="ECO:0000256" key="6">
    <source>
        <dbReference type="ARBA" id="ARBA00022842"/>
    </source>
</evidence>
<feature type="binding site" evidence="11">
    <location>
        <begin position="342"/>
        <end position="343"/>
    </location>
    <ligand>
        <name>ATP</name>
        <dbReference type="ChEBI" id="CHEBI:30616"/>
    </ligand>
</feature>
<dbReference type="Gene3D" id="3.30.470.20">
    <property type="entry name" value="ATP-grasp fold, B domain"/>
    <property type="match status" value="1"/>
</dbReference>
<evidence type="ECO:0000256" key="4">
    <source>
        <dbReference type="ARBA" id="ARBA00022741"/>
    </source>
</evidence>
<dbReference type="Pfam" id="PF05618">
    <property type="entry name" value="Zn_protease"/>
    <property type="match status" value="1"/>
</dbReference>
<dbReference type="InterPro" id="IPR041107">
    <property type="entry name" value="Rimk_N"/>
</dbReference>
<dbReference type="HAMAP" id="MF_01552">
    <property type="entry name" value="RimK"/>
    <property type="match status" value="1"/>
</dbReference>
<feature type="binding site" evidence="11">
    <location>
        <begin position="375"/>
        <end position="377"/>
    </location>
    <ligand>
        <name>ATP</name>
        <dbReference type="ChEBI" id="CHEBI:30616"/>
    </ligand>
</feature>
<dbReference type="GO" id="GO:0018169">
    <property type="term" value="F:ribosomal S6-glutamic acid ligase activity"/>
    <property type="evidence" value="ECO:0007669"/>
    <property type="project" value="TreeGrafter"/>
</dbReference>
<dbReference type="NCBIfam" id="TIGR00768">
    <property type="entry name" value="rimK_fam"/>
    <property type="match status" value="1"/>
</dbReference>
<dbReference type="InterPro" id="IPR008503">
    <property type="entry name" value="Asp_endopeptidase"/>
</dbReference>
<keyword evidence="14" id="KW-1185">Reference proteome</keyword>
<dbReference type="PANTHER" id="PTHR21621">
    <property type="entry name" value="RIBOSOMAL PROTEIN S6 MODIFICATION PROTEIN"/>
    <property type="match status" value="1"/>
</dbReference>
<dbReference type="GO" id="GO:0005524">
    <property type="term" value="F:ATP binding"/>
    <property type="evidence" value="ECO:0007669"/>
    <property type="project" value="UniProtKB-UniRule"/>
</dbReference>
<reference evidence="13 14" key="1">
    <citation type="submission" date="2019-03" db="EMBL/GenBank/DDBJ databases">
        <title>Genomic Encyclopedia of Type Strains, Phase IV (KMG-IV): sequencing the most valuable type-strain genomes for metagenomic binning, comparative biology and taxonomic classification.</title>
        <authorList>
            <person name="Goeker M."/>
        </authorList>
    </citation>
    <scope>NUCLEOTIDE SEQUENCE [LARGE SCALE GENOMIC DNA]</scope>
    <source>
        <strain evidence="13 14">DSM 101688</strain>
    </source>
</reference>
<evidence type="ECO:0000256" key="11">
    <source>
        <dbReference type="HAMAP-Rule" id="MF_01552"/>
    </source>
</evidence>
<dbReference type="SUPFAM" id="SSF56059">
    <property type="entry name" value="Glutathione synthetase ATP-binding domain-like"/>
    <property type="match status" value="1"/>
</dbReference>
<proteinExistence type="inferred from homology"/>
<comment type="similarity">
    <text evidence="9">In the C-terminal section; belongs to the RimK family.</text>
</comment>
<keyword evidence="6 11" id="KW-0460">Magnesium</keyword>
<dbReference type="GO" id="GO:0046872">
    <property type="term" value="F:metal ion binding"/>
    <property type="evidence" value="ECO:0007669"/>
    <property type="project" value="UniProtKB-KW"/>
</dbReference>
<evidence type="ECO:0000256" key="8">
    <source>
        <dbReference type="ARBA" id="ARBA00023211"/>
    </source>
</evidence>
<dbReference type="Gene3D" id="3.40.50.20">
    <property type="match status" value="1"/>
</dbReference>
<feature type="binding site" evidence="11">
    <location>
        <position position="424"/>
    </location>
    <ligand>
        <name>Mg(2+)</name>
        <dbReference type="ChEBI" id="CHEBI:18420"/>
        <label>1</label>
    </ligand>
</feature>
<dbReference type="EMBL" id="SLZW01000001">
    <property type="protein sequence ID" value="TCS65145.1"/>
    <property type="molecule type" value="Genomic_DNA"/>
</dbReference>
<dbReference type="FunFam" id="3.30.1490.20:FF:000005">
    <property type="entry name" value="Probable alpha-L-glutamate ligase 1"/>
    <property type="match status" value="1"/>
</dbReference>
<keyword evidence="3 11" id="KW-0479">Metal-binding</keyword>
<evidence type="ECO:0000313" key="14">
    <source>
        <dbReference type="Proteomes" id="UP000295304"/>
    </source>
</evidence>
<dbReference type="OrthoDB" id="3865600at2"/>
<dbReference type="NCBIfam" id="NF007764">
    <property type="entry name" value="PRK10446.1"/>
    <property type="match status" value="1"/>
</dbReference>
<feature type="binding site" evidence="11">
    <location>
        <position position="426"/>
    </location>
    <ligand>
        <name>Mg(2+)</name>
        <dbReference type="ChEBI" id="CHEBI:18420"/>
        <label>2</label>
    </ligand>
</feature>
<comment type="similarity">
    <text evidence="11">Belongs to the RimK family.</text>
</comment>
<dbReference type="PROSITE" id="PS50975">
    <property type="entry name" value="ATP_GRASP"/>
    <property type="match status" value="1"/>
</dbReference>
<evidence type="ECO:0000259" key="12">
    <source>
        <dbReference type="PROSITE" id="PS50975"/>
    </source>
</evidence>
<sequence length="465" mass="50814">MTINANKDLVLGWEEWVSLPGLGLPAIRAKVDTGAKTSALHAFSIEPYGRENRRKVRFGIHPIPERPEIEVYCSADLVDQREITSSNGETELRYIISTSLDIGGIQWPIEISLTNRETMQYRMLIGRSALQDKAIVDPNKSCVQGVLNEGAYDDFPRREAPKRSLKIGILSREPNSYSTRRLAEAAEERHHLVEVINTTQCYMNITSMRPEVHIDGRKLDGFDAIIPRIGSSVTFYGMAVVRQFEMMGVYSLNSSAAIGASRDKLYAHQLLARNGIGMPITGFARSPNATSELIKFVGGAPLVLKLLEGTQGKGVVLAETKKAAESVIGAFQGLKANILVQEFIKEAGGADIRCFVIGGKVIAAMKRQGEEGEYRSNLHQGGKAERVRITKEERAAAVKAAKVLKLGMAGVDLLRAEDGPKVLEVNSSPGLEGIEKVTGKNIAGLVIDYIEKYARPMPVGGRSKL</sequence>
<dbReference type="InterPro" id="IPR021109">
    <property type="entry name" value="Peptidase_aspartic_dom_sf"/>
</dbReference>
<dbReference type="FunFam" id="3.30.470.20:FF:000058">
    <property type="entry name" value="Alpha-aminoadipate--LysW ligase LysX protein"/>
    <property type="match status" value="1"/>
</dbReference>
<dbReference type="Gene3D" id="3.30.1490.20">
    <property type="entry name" value="ATP-grasp fold, A domain"/>
    <property type="match status" value="1"/>
</dbReference>
<dbReference type="SUPFAM" id="SSF50630">
    <property type="entry name" value="Acid proteases"/>
    <property type="match status" value="1"/>
</dbReference>
<feature type="domain" description="ATP-grasp" evidence="12">
    <location>
        <begin position="268"/>
        <end position="451"/>
    </location>
</feature>
<dbReference type="GO" id="GO:0009432">
    <property type="term" value="P:SOS response"/>
    <property type="evidence" value="ECO:0007669"/>
    <property type="project" value="TreeGrafter"/>
</dbReference>
<feature type="binding site" evidence="11">
    <location>
        <position position="412"/>
    </location>
    <ligand>
        <name>Mg(2+)</name>
        <dbReference type="ChEBI" id="CHEBI:18420"/>
        <label>1</label>
    </ligand>
</feature>
<dbReference type="Pfam" id="PF08443">
    <property type="entry name" value="RimK"/>
    <property type="match status" value="1"/>
</dbReference>
<feature type="binding site" evidence="11">
    <location>
        <position position="424"/>
    </location>
    <ligand>
        <name>Mn(2+)</name>
        <dbReference type="ChEBI" id="CHEBI:29035"/>
        <label>2</label>
    </ligand>
</feature>
<dbReference type="AlphaFoldDB" id="A0A4R3JHZ9"/>
<feature type="binding site" evidence="11">
    <location>
        <position position="351"/>
    </location>
    <ligand>
        <name>ATP</name>
        <dbReference type="ChEBI" id="CHEBI:30616"/>
    </ligand>
</feature>
<accession>A0A4R3JHZ9</accession>
<dbReference type="PANTHER" id="PTHR21621:SF7">
    <property type="entry name" value="RIBOSOMAL PROTEIN BS6--L-GLUTAMATE LIGASE"/>
    <property type="match status" value="1"/>
</dbReference>
<dbReference type="InterPro" id="IPR023533">
    <property type="entry name" value="RimK"/>
</dbReference>
<keyword evidence="5 11" id="KW-0067">ATP-binding</keyword>
<keyword evidence="4 11" id="KW-0547">Nucleotide-binding</keyword>
<evidence type="ECO:0000256" key="5">
    <source>
        <dbReference type="ARBA" id="ARBA00022840"/>
    </source>
</evidence>
<evidence type="ECO:0000313" key="13">
    <source>
        <dbReference type="EMBL" id="TCS65145.1"/>
    </source>
</evidence>
<dbReference type="InterPro" id="IPR013651">
    <property type="entry name" value="ATP-grasp_RimK-type"/>
</dbReference>
<gene>
    <name evidence="11" type="primary">rimK</name>
    <name evidence="13" type="ORF">EDD55_101479</name>
</gene>
<feature type="binding site" evidence="11">
    <location>
        <position position="424"/>
    </location>
    <ligand>
        <name>Mg(2+)</name>
        <dbReference type="ChEBI" id="CHEBI:18420"/>
        <label>2</label>
    </ligand>
</feature>
<keyword evidence="7 11" id="KW-0648">Protein biosynthesis</keyword>
<dbReference type="InterPro" id="IPR011761">
    <property type="entry name" value="ATP-grasp"/>
</dbReference>
<dbReference type="EC" id="6.3.2.-" evidence="11"/>
<comment type="cofactor">
    <cofactor evidence="1">
        <name>Mn(2+)</name>
        <dbReference type="ChEBI" id="CHEBI:29035"/>
    </cofactor>
</comment>
<organism evidence="13 14">
    <name type="scientific">Varunaivibrio sulfuroxidans</name>
    <dbReference type="NCBI Taxonomy" id="1773489"/>
    <lineage>
        <taxon>Bacteria</taxon>
        <taxon>Pseudomonadati</taxon>
        <taxon>Pseudomonadota</taxon>
        <taxon>Alphaproteobacteria</taxon>
        <taxon>Rhodospirillales</taxon>
        <taxon>Magnetovibrionaceae</taxon>
        <taxon>Varunaivibrio</taxon>
    </lineage>
</organism>
<feature type="binding site" evidence="11">
    <location>
        <position position="412"/>
    </location>
    <ligand>
        <name>Mn(2+)</name>
        <dbReference type="ChEBI" id="CHEBI:29035"/>
        <label>1</label>
    </ligand>
</feature>
<dbReference type="InterPro" id="IPR013815">
    <property type="entry name" value="ATP_grasp_subdomain_1"/>
</dbReference>